<evidence type="ECO:0000313" key="1">
    <source>
        <dbReference type="EMBL" id="MFC0049506.1"/>
    </source>
</evidence>
<reference evidence="1 2" key="1">
    <citation type="submission" date="2024-09" db="EMBL/GenBank/DDBJ databases">
        <authorList>
            <person name="Sun Q."/>
            <person name="Mori K."/>
        </authorList>
    </citation>
    <scope>NUCLEOTIDE SEQUENCE [LARGE SCALE GENOMIC DNA]</scope>
    <source>
        <strain evidence="1 2">KCTC 23315</strain>
    </source>
</reference>
<dbReference type="InterPro" id="IPR011990">
    <property type="entry name" value="TPR-like_helical_dom_sf"/>
</dbReference>
<dbReference type="SUPFAM" id="SSF48452">
    <property type="entry name" value="TPR-like"/>
    <property type="match status" value="1"/>
</dbReference>
<proteinExistence type="predicted"/>
<dbReference type="Proteomes" id="UP001589813">
    <property type="component" value="Unassembled WGS sequence"/>
</dbReference>
<accession>A0ABV6BF52</accession>
<name>A0ABV6BF52_9GAMM</name>
<keyword evidence="2" id="KW-1185">Reference proteome</keyword>
<protein>
    <submittedName>
        <fullName evidence="1">Tetratricopeptide repeat protein</fullName>
    </submittedName>
</protein>
<organism evidence="1 2">
    <name type="scientific">Rheinheimera tilapiae</name>
    <dbReference type="NCBI Taxonomy" id="875043"/>
    <lineage>
        <taxon>Bacteria</taxon>
        <taxon>Pseudomonadati</taxon>
        <taxon>Pseudomonadota</taxon>
        <taxon>Gammaproteobacteria</taxon>
        <taxon>Chromatiales</taxon>
        <taxon>Chromatiaceae</taxon>
        <taxon>Rheinheimera</taxon>
    </lineage>
</organism>
<dbReference type="RefSeq" id="WP_377245468.1">
    <property type="nucleotide sequence ID" value="NZ_JBHLXP010000003.1"/>
</dbReference>
<evidence type="ECO:0000313" key="2">
    <source>
        <dbReference type="Proteomes" id="UP001589813"/>
    </source>
</evidence>
<comment type="caution">
    <text evidence="1">The sequence shown here is derived from an EMBL/GenBank/DDBJ whole genome shotgun (WGS) entry which is preliminary data.</text>
</comment>
<sequence length="331" mass="36171">MKTALLLCASIFSGLLHSQTDVSAAQIQGWLEKDQFNNIEKHVTALPTFASDVVLQQAHAQALIGLDQAENAADFLQKAHKAFPKDADLLQLAAMNQFTLAQQASIFSAAGHAKDGLALLKQAVQLAPEDGDLQLNLIGFYLQAPGIAGGDEDEGKKLAKALADKDPVAGPLAQVLVLNSDDKTDEALKVIDSALQQQPQQSRLLAQKAALLLGKKQAAEALALYQQAAQYAEKPKQKLSYLYQIGRLAAVEQQDKTAGKQALQQFIEFYQDGENQQLPWARVRLAQIHLLEQDKASAEQVLQPVLALNDREEKLEKELKTLQKQLNKLKS</sequence>
<gene>
    <name evidence="1" type="ORF">ACFFJP_14515</name>
</gene>
<dbReference type="EMBL" id="JBHLXP010000003">
    <property type="protein sequence ID" value="MFC0049506.1"/>
    <property type="molecule type" value="Genomic_DNA"/>
</dbReference>
<dbReference type="Gene3D" id="1.25.40.10">
    <property type="entry name" value="Tetratricopeptide repeat domain"/>
    <property type="match status" value="2"/>
</dbReference>